<dbReference type="Proteomes" id="UP001320766">
    <property type="component" value="Unassembled WGS sequence"/>
</dbReference>
<keyword evidence="1" id="KW-0175">Coiled coil</keyword>
<feature type="compositionally biased region" description="Low complexity" evidence="2">
    <location>
        <begin position="57"/>
        <end position="70"/>
    </location>
</feature>
<organism evidence="5 6">
    <name type="scientific">Nonomuraea roseoviolacea subsp. carminata</name>
    <dbReference type="NCBI Taxonomy" id="160689"/>
    <lineage>
        <taxon>Bacteria</taxon>
        <taxon>Bacillati</taxon>
        <taxon>Actinomycetota</taxon>
        <taxon>Actinomycetes</taxon>
        <taxon>Streptosporangiales</taxon>
        <taxon>Streptosporangiaceae</taxon>
        <taxon>Nonomuraea</taxon>
    </lineage>
</organism>
<evidence type="ECO:0000313" key="6">
    <source>
        <dbReference type="Proteomes" id="UP001320766"/>
    </source>
</evidence>
<evidence type="ECO:0000256" key="1">
    <source>
        <dbReference type="SAM" id="Coils"/>
    </source>
</evidence>
<feature type="coiled-coil region" evidence="1">
    <location>
        <begin position="187"/>
        <end position="244"/>
    </location>
</feature>
<protein>
    <recommendedName>
        <fullName evidence="4">DUF4349 domain-containing protein</fullName>
    </recommendedName>
</protein>
<comment type="caution">
    <text evidence="5">The sequence shown here is derived from an EMBL/GenBank/DDBJ whole genome shotgun (WGS) entry which is preliminary data.</text>
</comment>
<feature type="compositionally biased region" description="Low complexity" evidence="2">
    <location>
        <begin position="344"/>
        <end position="359"/>
    </location>
</feature>
<proteinExistence type="predicted"/>
<dbReference type="InterPro" id="IPR051412">
    <property type="entry name" value="Formin_Homology_Diaphanous_sf"/>
</dbReference>
<evidence type="ECO:0000256" key="3">
    <source>
        <dbReference type="SAM" id="Phobius"/>
    </source>
</evidence>
<gene>
    <name evidence="5" type="ORF">HD595_006072</name>
</gene>
<keyword evidence="3" id="KW-1133">Transmembrane helix</keyword>
<keyword evidence="6" id="KW-1185">Reference proteome</keyword>
<dbReference type="PROSITE" id="PS51257">
    <property type="entry name" value="PROKAR_LIPOPROTEIN"/>
    <property type="match status" value="1"/>
</dbReference>
<feature type="region of interest" description="Disordered" evidence="2">
    <location>
        <begin position="319"/>
        <end position="379"/>
    </location>
</feature>
<feature type="transmembrane region" description="Helical" evidence="3">
    <location>
        <begin position="288"/>
        <end position="314"/>
    </location>
</feature>
<dbReference type="Pfam" id="PF14257">
    <property type="entry name" value="DUF4349"/>
    <property type="match status" value="1"/>
</dbReference>
<reference evidence="5 6" key="1">
    <citation type="submission" date="2022-06" db="EMBL/GenBank/DDBJ databases">
        <title>Sequencing the genomes of 1000 actinobacteria strains.</title>
        <authorList>
            <person name="Klenk H.-P."/>
        </authorList>
    </citation>
    <scope>NUCLEOTIDE SEQUENCE [LARGE SCALE GENOMIC DNA]</scope>
    <source>
        <strain evidence="5 6">DSM 44170</strain>
    </source>
</reference>
<dbReference type="InterPro" id="IPR025645">
    <property type="entry name" value="DUF4349"/>
</dbReference>
<feature type="domain" description="DUF4349" evidence="4">
    <location>
        <begin position="100"/>
        <end position="311"/>
    </location>
</feature>
<name>A0ABT1K7H7_9ACTN</name>
<feature type="region of interest" description="Disordered" evidence="2">
    <location>
        <begin position="48"/>
        <end position="85"/>
    </location>
</feature>
<evidence type="ECO:0000256" key="2">
    <source>
        <dbReference type="SAM" id="MobiDB-lite"/>
    </source>
</evidence>
<feature type="compositionally biased region" description="Pro residues" evidence="2">
    <location>
        <begin position="365"/>
        <end position="379"/>
    </location>
</feature>
<dbReference type="RefSeq" id="WP_345024601.1">
    <property type="nucleotide sequence ID" value="NZ_BAAAVE010000021.1"/>
</dbReference>
<evidence type="ECO:0000259" key="4">
    <source>
        <dbReference type="Pfam" id="PF14257"/>
    </source>
</evidence>
<accession>A0ABT1K7H7</accession>
<dbReference type="PANTHER" id="PTHR45691">
    <property type="entry name" value="PROTEIN DIAPHANOUS"/>
    <property type="match status" value="1"/>
</dbReference>
<keyword evidence="3" id="KW-0812">Transmembrane</keyword>
<evidence type="ECO:0000313" key="5">
    <source>
        <dbReference type="EMBL" id="MCP2349950.1"/>
    </source>
</evidence>
<dbReference type="EMBL" id="JAMZEC010000001">
    <property type="protein sequence ID" value="MCP2349950.1"/>
    <property type="molecule type" value="Genomic_DNA"/>
</dbReference>
<keyword evidence="3" id="KW-0472">Membrane</keyword>
<sequence length="379" mass="38953">MTDSIKPLQGAIRHKGMRRFQYGTALAAACAALLLTGLTGCGGSSNLRSTSGAQASPADEPAVAADGAAKATRRPEAQDGAGRTAGKNIASDVAVTAQERQVVYVARMTVRAKEVTAAVQKAKQVVTGAGGYLAKEQTNSSDGGDGSAELEFKIPPARYAEVLASLGRDLGKQLSLDQGTEDVTMQVADVNSRLRSAQQALDSLRTLLKKANTIGQVLEVEREIAAREADLESLQAQQKELATQVSMATLTLNVVGPVTVVEPPSEDPPGFLGGLATGWKALVSFVKVALTVLGVLLPWLLLVAPVVALVVFLARRSGRRRAVPPPPPARPGGGFPPPPPPVRPENAAPSAGPEGAAPAVRGESPEPPPPPGPAAPAAS</sequence>
<dbReference type="PANTHER" id="PTHR45691:SF6">
    <property type="entry name" value="PROTEIN DIAPHANOUS"/>
    <property type="match status" value="1"/>
</dbReference>
<feature type="compositionally biased region" description="Pro residues" evidence="2">
    <location>
        <begin position="323"/>
        <end position="343"/>
    </location>
</feature>